<keyword evidence="3" id="KW-1185">Reference proteome</keyword>
<evidence type="ECO:0000256" key="1">
    <source>
        <dbReference type="SAM" id="MobiDB-lite"/>
    </source>
</evidence>
<evidence type="ECO:0000313" key="2">
    <source>
        <dbReference type="EMBL" id="KHG26305.1"/>
    </source>
</evidence>
<dbReference type="EMBL" id="KN435963">
    <property type="protein sequence ID" value="KHG26305.1"/>
    <property type="molecule type" value="Genomic_DNA"/>
</dbReference>
<accession>A0A0B0PMV9</accession>
<organism evidence="2 3">
    <name type="scientific">Gossypium arboreum</name>
    <name type="common">Tree cotton</name>
    <name type="synonym">Gossypium nanking</name>
    <dbReference type="NCBI Taxonomy" id="29729"/>
    <lineage>
        <taxon>Eukaryota</taxon>
        <taxon>Viridiplantae</taxon>
        <taxon>Streptophyta</taxon>
        <taxon>Embryophyta</taxon>
        <taxon>Tracheophyta</taxon>
        <taxon>Spermatophyta</taxon>
        <taxon>Magnoliopsida</taxon>
        <taxon>eudicotyledons</taxon>
        <taxon>Gunneridae</taxon>
        <taxon>Pentapetalae</taxon>
        <taxon>rosids</taxon>
        <taxon>malvids</taxon>
        <taxon>Malvales</taxon>
        <taxon>Malvaceae</taxon>
        <taxon>Malvoideae</taxon>
        <taxon>Gossypium</taxon>
    </lineage>
</organism>
<evidence type="ECO:0000313" key="3">
    <source>
        <dbReference type="Proteomes" id="UP000032142"/>
    </source>
</evidence>
<gene>
    <name evidence="2" type="ORF">F383_32782</name>
</gene>
<protein>
    <submittedName>
        <fullName evidence="2">Uncharacterized protein</fullName>
    </submittedName>
</protein>
<sequence>MSRRKFRDLSIVQNPLNSEETNSEQQTTESGGMCKTRGHTLLKDLYELNSVERVKVARNSLG</sequence>
<feature type="compositionally biased region" description="Low complexity" evidence="1">
    <location>
        <begin position="17"/>
        <end position="30"/>
    </location>
</feature>
<dbReference type="Proteomes" id="UP000032142">
    <property type="component" value="Unassembled WGS sequence"/>
</dbReference>
<proteinExistence type="predicted"/>
<name>A0A0B0PMV9_GOSAR</name>
<reference evidence="3" key="1">
    <citation type="submission" date="2014-09" db="EMBL/GenBank/DDBJ databases">
        <authorList>
            <person name="Mudge J."/>
            <person name="Ramaraj T."/>
            <person name="Lindquist I.E."/>
            <person name="Bharti A.K."/>
            <person name="Sundararajan A."/>
            <person name="Cameron C.T."/>
            <person name="Woodward J.E."/>
            <person name="May G.D."/>
            <person name="Brubaker C."/>
            <person name="Broadhvest J."/>
            <person name="Wilkins T.A."/>
        </authorList>
    </citation>
    <scope>NUCLEOTIDE SEQUENCE</scope>
    <source>
        <strain evidence="3">cv. AKA8401</strain>
    </source>
</reference>
<feature type="region of interest" description="Disordered" evidence="1">
    <location>
        <begin position="1"/>
        <end position="35"/>
    </location>
</feature>
<dbReference type="AlphaFoldDB" id="A0A0B0PMV9"/>